<dbReference type="GeneID" id="57043027"/>
<comment type="similarity">
    <text evidence="2">Belongs to the GtrA family.</text>
</comment>
<dbReference type="AlphaFoldDB" id="A0A2Z5Y1D7"/>
<dbReference type="Pfam" id="PF04138">
    <property type="entry name" value="GtrA_DPMS_TM"/>
    <property type="match status" value="1"/>
</dbReference>
<accession>A0A2Z5Y1D7</accession>
<evidence type="ECO:0000256" key="6">
    <source>
        <dbReference type="SAM" id="Phobius"/>
    </source>
</evidence>
<sequence>MKNLFQKYKELIAYLVFGGLTTVINIVVFFICQNILAIDYKISNAIAWFLSVLFAFITNKYLVFKSKQKDKRSFIKEMALFYWYRFVSFIIDMGMMIFFVDLLHTTDMLAKVITQIVIIIINYVFSKLFIFSKKKDIDDNL</sequence>
<dbReference type="OMA" id="FFTNDIF"/>
<organism evidence="8 9">
    <name type="scientific">Melissococcus plutonius</name>
    <dbReference type="NCBI Taxonomy" id="33970"/>
    <lineage>
        <taxon>Bacteria</taxon>
        <taxon>Bacillati</taxon>
        <taxon>Bacillota</taxon>
        <taxon>Bacilli</taxon>
        <taxon>Lactobacillales</taxon>
        <taxon>Enterococcaceae</taxon>
        <taxon>Melissococcus</taxon>
    </lineage>
</organism>
<proteinExistence type="inferred from homology"/>
<name>A0A2Z5Y1D7_9ENTE</name>
<comment type="subcellular location">
    <subcellularLocation>
        <location evidence="1">Membrane</location>
        <topology evidence="1">Multi-pass membrane protein</topology>
    </subcellularLocation>
</comment>
<dbReference type="GO" id="GO:0005886">
    <property type="term" value="C:plasma membrane"/>
    <property type="evidence" value="ECO:0007669"/>
    <property type="project" value="TreeGrafter"/>
</dbReference>
<evidence type="ECO:0000313" key="8">
    <source>
        <dbReference type="EMBL" id="BBC60604.1"/>
    </source>
</evidence>
<feature type="transmembrane region" description="Helical" evidence="6">
    <location>
        <begin position="112"/>
        <end position="131"/>
    </location>
</feature>
<feature type="transmembrane region" description="Helical" evidence="6">
    <location>
        <begin position="12"/>
        <end position="36"/>
    </location>
</feature>
<dbReference type="InterPro" id="IPR051401">
    <property type="entry name" value="GtrA_CellWall_Glycosyl"/>
</dbReference>
<dbReference type="PANTHER" id="PTHR38459:SF5">
    <property type="entry name" value="CELL WALL TEICHOIC ACID GLYCOSYLATION PROTEIN GTCA"/>
    <property type="match status" value="1"/>
</dbReference>
<evidence type="ECO:0000256" key="1">
    <source>
        <dbReference type="ARBA" id="ARBA00004141"/>
    </source>
</evidence>
<feature type="transmembrane region" description="Helical" evidence="6">
    <location>
        <begin position="42"/>
        <end position="62"/>
    </location>
</feature>
<evidence type="ECO:0000313" key="9">
    <source>
        <dbReference type="Proteomes" id="UP000269226"/>
    </source>
</evidence>
<keyword evidence="5 6" id="KW-0472">Membrane</keyword>
<dbReference type="PANTHER" id="PTHR38459">
    <property type="entry name" value="PROPHAGE BACTOPRENOL-LINKED GLUCOSE TRANSLOCASE HOMOLOG"/>
    <property type="match status" value="1"/>
</dbReference>
<dbReference type="RefSeq" id="WP_013774446.1">
    <property type="nucleotide sequence ID" value="NZ_AP018492.1"/>
</dbReference>
<evidence type="ECO:0000259" key="7">
    <source>
        <dbReference type="Pfam" id="PF04138"/>
    </source>
</evidence>
<evidence type="ECO:0000256" key="2">
    <source>
        <dbReference type="ARBA" id="ARBA00009399"/>
    </source>
</evidence>
<evidence type="ECO:0000256" key="3">
    <source>
        <dbReference type="ARBA" id="ARBA00022692"/>
    </source>
</evidence>
<reference evidence="8 9" key="1">
    <citation type="submission" date="2018-01" db="EMBL/GenBank/DDBJ databases">
        <title>Whole genome sequence of Melissococcus plutonius DAT561.</title>
        <authorList>
            <person name="Okumura K."/>
            <person name="Takamatsu D."/>
            <person name="Okura M."/>
        </authorList>
    </citation>
    <scope>NUCLEOTIDE SEQUENCE [LARGE SCALE GENOMIC DNA]</scope>
    <source>
        <strain evidence="8 9">DAT561</strain>
    </source>
</reference>
<evidence type="ECO:0000256" key="4">
    <source>
        <dbReference type="ARBA" id="ARBA00022989"/>
    </source>
</evidence>
<gene>
    <name evidence="8" type="ORF">DAT561_0467</name>
</gene>
<dbReference type="InterPro" id="IPR007267">
    <property type="entry name" value="GtrA_DPMS_TM"/>
</dbReference>
<dbReference type="Proteomes" id="UP000269226">
    <property type="component" value="Chromosome"/>
</dbReference>
<dbReference type="GO" id="GO:0000271">
    <property type="term" value="P:polysaccharide biosynthetic process"/>
    <property type="evidence" value="ECO:0007669"/>
    <property type="project" value="InterPro"/>
</dbReference>
<dbReference type="EMBL" id="AP018492">
    <property type="protein sequence ID" value="BBC60604.1"/>
    <property type="molecule type" value="Genomic_DNA"/>
</dbReference>
<feature type="domain" description="GtrA/DPMS transmembrane" evidence="7">
    <location>
        <begin position="14"/>
        <end position="131"/>
    </location>
</feature>
<feature type="transmembrane region" description="Helical" evidence="6">
    <location>
        <begin position="82"/>
        <end position="100"/>
    </location>
</feature>
<evidence type="ECO:0000256" key="5">
    <source>
        <dbReference type="ARBA" id="ARBA00023136"/>
    </source>
</evidence>
<keyword evidence="4 6" id="KW-1133">Transmembrane helix</keyword>
<protein>
    <submittedName>
        <fullName evidence="8">Teichoic acid glycosylation protein</fullName>
    </submittedName>
</protein>
<keyword evidence="3 6" id="KW-0812">Transmembrane</keyword>